<reference evidence="3 4" key="1">
    <citation type="journal article" date="2019" name="Int. J. Syst. Evol. Microbiol.">
        <title>The Global Catalogue of Microorganisms (GCM) 10K type strain sequencing project: providing services to taxonomists for standard genome sequencing and annotation.</title>
        <authorList>
            <consortium name="The Broad Institute Genomics Platform"/>
            <consortium name="The Broad Institute Genome Sequencing Center for Infectious Disease"/>
            <person name="Wu L."/>
            <person name="Ma J."/>
        </authorList>
    </citation>
    <scope>NUCLEOTIDE SEQUENCE [LARGE SCALE GENOMIC DNA]</scope>
    <source>
        <strain evidence="3 4">PSR21</strain>
    </source>
</reference>
<dbReference type="PRINTS" id="PR01438">
    <property type="entry name" value="UNVRSLSTRESS"/>
</dbReference>
<gene>
    <name evidence="3" type="ORF">ACFQPE_11025</name>
</gene>
<comment type="caution">
    <text evidence="3">The sequence shown here is derived from an EMBL/GenBank/DDBJ whole genome shotgun (WGS) entry which is preliminary data.</text>
</comment>
<dbReference type="InterPro" id="IPR014729">
    <property type="entry name" value="Rossmann-like_a/b/a_fold"/>
</dbReference>
<dbReference type="InterPro" id="IPR006016">
    <property type="entry name" value="UspA"/>
</dbReference>
<evidence type="ECO:0000313" key="4">
    <source>
        <dbReference type="Proteomes" id="UP001596547"/>
    </source>
</evidence>
<dbReference type="InterPro" id="IPR006015">
    <property type="entry name" value="Universal_stress_UspA"/>
</dbReference>
<dbReference type="AlphaFoldDB" id="A0ABD6A9S1"/>
<dbReference type="PANTHER" id="PTHR46268:SF6">
    <property type="entry name" value="UNIVERSAL STRESS PROTEIN UP12"/>
    <property type="match status" value="1"/>
</dbReference>
<evidence type="ECO:0000259" key="2">
    <source>
        <dbReference type="Pfam" id="PF00582"/>
    </source>
</evidence>
<dbReference type="RefSeq" id="WP_276303437.1">
    <property type="nucleotide sequence ID" value="NZ_CP119992.1"/>
</dbReference>
<organism evidence="3 4">
    <name type="scientific">Halomarina halobia</name>
    <dbReference type="NCBI Taxonomy" id="3033386"/>
    <lineage>
        <taxon>Archaea</taxon>
        <taxon>Methanobacteriati</taxon>
        <taxon>Methanobacteriota</taxon>
        <taxon>Stenosarchaea group</taxon>
        <taxon>Halobacteria</taxon>
        <taxon>Halobacteriales</taxon>
        <taxon>Natronomonadaceae</taxon>
        <taxon>Halomarina</taxon>
    </lineage>
</organism>
<proteinExistence type="inferred from homology"/>
<name>A0ABD6A9S1_9EURY</name>
<protein>
    <submittedName>
        <fullName evidence="3">Universal stress protein</fullName>
    </submittedName>
</protein>
<feature type="domain" description="UspA" evidence="2">
    <location>
        <begin position="1"/>
        <end position="124"/>
    </location>
</feature>
<accession>A0ABD6A9S1</accession>
<dbReference type="SUPFAM" id="SSF52402">
    <property type="entry name" value="Adenine nucleotide alpha hydrolases-like"/>
    <property type="match status" value="1"/>
</dbReference>
<dbReference type="Proteomes" id="UP001596547">
    <property type="component" value="Unassembled WGS sequence"/>
</dbReference>
<dbReference type="CDD" id="cd00293">
    <property type="entry name" value="USP-like"/>
    <property type="match status" value="1"/>
</dbReference>
<sequence>MFETVVIATDGSTSAARAVDAALDLARRFDAEVHVLSVLDERASAHEAEVRDALAALREDADYPVRTVVKRGEAAETIRDYAASVDADLIATGTRGRDSPFSYHLGSVAEAIVHDSPVPVLTVRQVTDSGDGT</sequence>
<evidence type="ECO:0000313" key="3">
    <source>
        <dbReference type="EMBL" id="MFC7317314.1"/>
    </source>
</evidence>
<dbReference type="EMBL" id="JBHTBF010000002">
    <property type="protein sequence ID" value="MFC7317314.1"/>
    <property type="molecule type" value="Genomic_DNA"/>
</dbReference>
<dbReference type="GeneID" id="79316018"/>
<dbReference type="PANTHER" id="PTHR46268">
    <property type="entry name" value="STRESS RESPONSE PROTEIN NHAX"/>
    <property type="match status" value="1"/>
</dbReference>
<comment type="similarity">
    <text evidence="1">Belongs to the universal stress protein A family.</text>
</comment>
<dbReference type="Gene3D" id="3.40.50.620">
    <property type="entry name" value="HUPs"/>
    <property type="match status" value="1"/>
</dbReference>
<keyword evidence="4" id="KW-1185">Reference proteome</keyword>
<dbReference type="Pfam" id="PF00582">
    <property type="entry name" value="Usp"/>
    <property type="match status" value="1"/>
</dbReference>
<evidence type="ECO:0000256" key="1">
    <source>
        <dbReference type="ARBA" id="ARBA00008791"/>
    </source>
</evidence>